<dbReference type="EMBL" id="GL733473">
    <property type="protein sequence ID" value="EFX62628.1"/>
    <property type="molecule type" value="Genomic_DNA"/>
</dbReference>
<accession>E9I052</accession>
<dbReference type="HOGENOM" id="CLU_1262674_0_0_1"/>
<dbReference type="OrthoDB" id="10492428at2759"/>
<gene>
    <name evidence="2" type="ORF">DAPPUDRAFT_120041</name>
</gene>
<protein>
    <submittedName>
        <fullName evidence="2">Uncharacterized protein</fullName>
    </submittedName>
</protein>
<evidence type="ECO:0000313" key="2">
    <source>
        <dbReference type="EMBL" id="EFX62628.1"/>
    </source>
</evidence>
<evidence type="ECO:0000256" key="1">
    <source>
        <dbReference type="SAM" id="MobiDB-lite"/>
    </source>
</evidence>
<dbReference type="Proteomes" id="UP000000305">
    <property type="component" value="Unassembled WGS sequence"/>
</dbReference>
<organism evidence="2 3">
    <name type="scientific">Daphnia pulex</name>
    <name type="common">Water flea</name>
    <dbReference type="NCBI Taxonomy" id="6669"/>
    <lineage>
        <taxon>Eukaryota</taxon>
        <taxon>Metazoa</taxon>
        <taxon>Ecdysozoa</taxon>
        <taxon>Arthropoda</taxon>
        <taxon>Crustacea</taxon>
        <taxon>Branchiopoda</taxon>
        <taxon>Diplostraca</taxon>
        <taxon>Cladocera</taxon>
        <taxon>Anomopoda</taxon>
        <taxon>Daphniidae</taxon>
        <taxon>Daphnia</taxon>
    </lineage>
</organism>
<name>E9I052_DAPPU</name>
<feature type="region of interest" description="Disordered" evidence="1">
    <location>
        <begin position="186"/>
        <end position="219"/>
    </location>
</feature>
<dbReference type="InParanoid" id="E9I052"/>
<dbReference type="KEGG" id="dpx:DAPPUDRAFT_120041"/>
<evidence type="ECO:0000313" key="3">
    <source>
        <dbReference type="Proteomes" id="UP000000305"/>
    </source>
</evidence>
<keyword evidence="3" id="KW-1185">Reference proteome</keyword>
<reference evidence="2 3" key="1">
    <citation type="journal article" date="2011" name="Science">
        <title>The ecoresponsive genome of Daphnia pulex.</title>
        <authorList>
            <person name="Colbourne J.K."/>
            <person name="Pfrender M.E."/>
            <person name="Gilbert D."/>
            <person name="Thomas W.K."/>
            <person name="Tucker A."/>
            <person name="Oakley T.H."/>
            <person name="Tokishita S."/>
            <person name="Aerts A."/>
            <person name="Arnold G.J."/>
            <person name="Basu M.K."/>
            <person name="Bauer D.J."/>
            <person name="Caceres C.E."/>
            <person name="Carmel L."/>
            <person name="Casola C."/>
            <person name="Choi J.H."/>
            <person name="Detter J.C."/>
            <person name="Dong Q."/>
            <person name="Dusheyko S."/>
            <person name="Eads B.D."/>
            <person name="Frohlich T."/>
            <person name="Geiler-Samerotte K.A."/>
            <person name="Gerlach D."/>
            <person name="Hatcher P."/>
            <person name="Jogdeo S."/>
            <person name="Krijgsveld J."/>
            <person name="Kriventseva E.V."/>
            <person name="Kultz D."/>
            <person name="Laforsch C."/>
            <person name="Lindquist E."/>
            <person name="Lopez J."/>
            <person name="Manak J.R."/>
            <person name="Muller J."/>
            <person name="Pangilinan J."/>
            <person name="Patwardhan R.P."/>
            <person name="Pitluck S."/>
            <person name="Pritham E.J."/>
            <person name="Rechtsteiner A."/>
            <person name="Rho M."/>
            <person name="Rogozin I.B."/>
            <person name="Sakarya O."/>
            <person name="Salamov A."/>
            <person name="Schaack S."/>
            <person name="Shapiro H."/>
            <person name="Shiga Y."/>
            <person name="Skalitzky C."/>
            <person name="Smith Z."/>
            <person name="Souvorov A."/>
            <person name="Sung W."/>
            <person name="Tang Z."/>
            <person name="Tsuchiya D."/>
            <person name="Tu H."/>
            <person name="Vos H."/>
            <person name="Wang M."/>
            <person name="Wolf Y.I."/>
            <person name="Yamagata H."/>
            <person name="Yamada T."/>
            <person name="Ye Y."/>
            <person name="Shaw J.R."/>
            <person name="Andrews J."/>
            <person name="Crease T.J."/>
            <person name="Tang H."/>
            <person name="Lucas S.M."/>
            <person name="Robertson H.M."/>
            <person name="Bork P."/>
            <person name="Koonin E.V."/>
            <person name="Zdobnov E.M."/>
            <person name="Grigoriev I.V."/>
            <person name="Lynch M."/>
            <person name="Boore J.L."/>
        </authorList>
    </citation>
    <scope>NUCLEOTIDE SEQUENCE [LARGE SCALE GENOMIC DNA]</scope>
</reference>
<sequence>MTRRRENYPETDCLHTYIKRGSGGFSPPFYPVDNQISFSPLHRGYFTSNQMRGQSNLQGFGPYYVDPTINYFPNFPNNPPPPISGSMMFGRQQPPSELNRQNSVLLDLQDLIAEIVDRPRGNLRQRRRLEVVKEDVRRRTVRQQGDDDEFGLATGPPTTIYDHLPPVEDELISGTRDVNNSEIVADFNTTSETGSEKQEAGSSGEKVRKTGKGFRHQTN</sequence>
<proteinExistence type="predicted"/>
<dbReference type="AlphaFoldDB" id="E9I052"/>
<feature type="region of interest" description="Disordered" evidence="1">
    <location>
        <begin position="135"/>
        <end position="164"/>
    </location>
</feature>
<feature type="compositionally biased region" description="Basic residues" evidence="1">
    <location>
        <begin position="209"/>
        <end position="219"/>
    </location>
</feature>